<dbReference type="Proteomes" id="UP000663829">
    <property type="component" value="Unassembled WGS sequence"/>
</dbReference>
<sequence length="256" mass="29929">MRILQISPLFWNYWASVVYILGSISYMFMDSFCLIFSVDNYASFVIYIILANLFVIDAILYAIDWYTYAILLRKHKNDLINYRSELIACIFQHFGSYCYLLGAILALDKTKYMAKILILNIIGIFSLVLEAIFTIIGWQISLRTSTYLSHKHFVHDIYFWGHTLNLTASLMYLLATILAGIFFRMKSIKYSLIVQLLQIIGDIIYVVDSFVYMGCYMEDKRSIEENREKESIKENISHQVYDNPGQELEPIVNNKK</sequence>
<evidence type="ECO:0000256" key="1">
    <source>
        <dbReference type="SAM" id="Phobius"/>
    </source>
</evidence>
<evidence type="ECO:0000313" key="3">
    <source>
        <dbReference type="EMBL" id="CAF1146719.1"/>
    </source>
</evidence>
<reference evidence="2" key="1">
    <citation type="submission" date="2021-02" db="EMBL/GenBank/DDBJ databases">
        <authorList>
            <person name="Nowell W R."/>
        </authorList>
    </citation>
    <scope>NUCLEOTIDE SEQUENCE</scope>
</reference>
<evidence type="ECO:0000313" key="5">
    <source>
        <dbReference type="EMBL" id="CAF3948807.1"/>
    </source>
</evidence>
<evidence type="ECO:0000313" key="4">
    <source>
        <dbReference type="EMBL" id="CAF3726094.1"/>
    </source>
</evidence>
<dbReference type="Proteomes" id="UP000681722">
    <property type="component" value="Unassembled WGS sequence"/>
</dbReference>
<keyword evidence="1" id="KW-0812">Transmembrane</keyword>
<proteinExistence type="predicted"/>
<protein>
    <submittedName>
        <fullName evidence="2">Uncharacterized protein</fullName>
    </submittedName>
</protein>
<feature type="transmembrane region" description="Helical" evidence="1">
    <location>
        <begin position="86"/>
        <end position="106"/>
    </location>
</feature>
<dbReference type="AlphaFoldDB" id="A0A814D4Y6"/>
<keyword evidence="1" id="KW-1133">Transmembrane helix</keyword>
<feature type="transmembrane region" description="Helical" evidence="1">
    <location>
        <begin position="12"/>
        <end position="38"/>
    </location>
</feature>
<keyword evidence="1" id="KW-0472">Membrane</keyword>
<dbReference type="EMBL" id="CAJOBA010029085">
    <property type="protein sequence ID" value="CAF3948807.1"/>
    <property type="molecule type" value="Genomic_DNA"/>
</dbReference>
<dbReference type="Proteomes" id="UP000682733">
    <property type="component" value="Unassembled WGS sequence"/>
</dbReference>
<dbReference type="EMBL" id="CAJNOQ010002299">
    <property type="protein sequence ID" value="CAF0950385.1"/>
    <property type="molecule type" value="Genomic_DNA"/>
</dbReference>
<dbReference type="EMBL" id="CAJNOK010011710">
    <property type="protein sequence ID" value="CAF1146719.1"/>
    <property type="molecule type" value="Genomic_DNA"/>
</dbReference>
<accession>A0A814D4Y6</accession>
<comment type="caution">
    <text evidence="2">The sequence shown here is derived from an EMBL/GenBank/DDBJ whole genome shotgun (WGS) entry which is preliminary data.</text>
</comment>
<keyword evidence="6" id="KW-1185">Reference proteome</keyword>
<feature type="transmembrane region" description="Helical" evidence="1">
    <location>
        <begin position="157"/>
        <end position="183"/>
    </location>
</feature>
<name>A0A814D4Y6_9BILA</name>
<feature type="transmembrane region" description="Helical" evidence="1">
    <location>
        <begin position="44"/>
        <end position="66"/>
    </location>
</feature>
<dbReference type="Proteomes" id="UP000677228">
    <property type="component" value="Unassembled WGS sequence"/>
</dbReference>
<feature type="transmembrane region" description="Helical" evidence="1">
    <location>
        <begin position="112"/>
        <end position="136"/>
    </location>
</feature>
<feature type="transmembrane region" description="Helical" evidence="1">
    <location>
        <begin position="195"/>
        <end position="217"/>
    </location>
</feature>
<dbReference type="OrthoDB" id="10014894at2759"/>
<organism evidence="2 6">
    <name type="scientific">Didymodactylos carnosus</name>
    <dbReference type="NCBI Taxonomy" id="1234261"/>
    <lineage>
        <taxon>Eukaryota</taxon>
        <taxon>Metazoa</taxon>
        <taxon>Spiralia</taxon>
        <taxon>Gnathifera</taxon>
        <taxon>Rotifera</taxon>
        <taxon>Eurotatoria</taxon>
        <taxon>Bdelloidea</taxon>
        <taxon>Philodinida</taxon>
        <taxon>Philodinidae</taxon>
        <taxon>Didymodactylos</taxon>
    </lineage>
</organism>
<gene>
    <name evidence="2" type="ORF">GPM918_LOCUS11208</name>
    <name evidence="3" type="ORF">OVA965_LOCUS21397</name>
    <name evidence="4" type="ORF">SRO942_LOCUS11207</name>
    <name evidence="5" type="ORF">TMI583_LOCUS22038</name>
</gene>
<dbReference type="EMBL" id="CAJOBC010002298">
    <property type="protein sequence ID" value="CAF3726094.1"/>
    <property type="molecule type" value="Genomic_DNA"/>
</dbReference>
<evidence type="ECO:0000313" key="2">
    <source>
        <dbReference type="EMBL" id="CAF0950385.1"/>
    </source>
</evidence>
<evidence type="ECO:0000313" key="6">
    <source>
        <dbReference type="Proteomes" id="UP000663829"/>
    </source>
</evidence>